<gene>
    <name evidence="2" type="ORF">NDU88_006218</name>
</gene>
<keyword evidence="3" id="KW-1185">Reference proteome</keyword>
<accession>A0AAV7NUH1</accession>
<evidence type="ECO:0000256" key="1">
    <source>
        <dbReference type="SAM" id="MobiDB-lite"/>
    </source>
</evidence>
<feature type="compositionally biased region" description="Basic residues" evidence="1">
    <location>
        <begin position="1"/>
        <end position="10"/>
    </location>
</feature>
<feature type="region of interest" description="Disordered" evidence="1">
    <location>
        <begin position="60"/>
        <end position="96"/>
    </location>
</feature>
<evidence type="ECO:0000313" key="2">
    <source>
        <dbReference type="EMBL" id="KAJ1118023.1"/>
    </source>
</evidence>
<proteinExistence type="predicted"/>
<organism evidence="2 3">
    <name type="scientific">Pleurodeles waltl</name>
    <name type="common">Iberian ribbed newt</name>
    <dbReference type="NCBI Taxonomy" id="8319"/>
    <lineage>
        <taxon>Eukaryota</taxon>
        <taxon>Metazoa</taxon>
        <taxon>Chordata</taxon>
        <taxon>Craniata</taxon>
        <taxon>Vertebrata</taxon>
        <taxon>Euteleostomi</taxon>
        <taxon>Amphibia</taxon>
        <taxon>Batrachia</taxon>
        <taxon>Caudata</taxon>
        <taxon>Salamandroidea</taxon>
        <taxon>Salamandridae</taxon>
        <taxon>Pleurodelinae</taxon>
        <taxon>Pleurodeles</taxon>
    </lineage>
</organism>
<comment type="caution">
    <text evidence="2">The sequence shown here is derived from an EMBL/GenBank/DDBJ whole genome shotgun (WGS) entry which is preliminary data.</text>
</comment>
<dbReference type="Proteomes" id="UP001066276">
    <property type="component" value="Chromosome 8"/>
</dbReference>
<reference evidence="2" key="1">
    <citation type="journal article" date="2022" name="bioRxiv">
        <title>Sequencing and chromosome-scale assembly of the giantPleurodeles waltlgenome.</title>
        <authorList>
            <person name="Brown T."/>
            <person name="Elewa A."/>
            <person name="Iarovenko S."/>
            <person name="Subramanian E."/>
            <person name="Araus A.J."/>
            <person name="Petzold A."/>
            <person name="Susuki M."/>
            <person name="Suzuki K.-i.T."/>
            <person name="Hayashi T."/>
            <person name="Toyoda A."/>
            <person name="Oliveira C."/>
            <person name="Osipova E."/>
            <person name="Leigh N.D."/>
            <person name="Simon A."/>
            <person name="Yun M.H."/>
        </authorList>
    </citation>
    <scope>NUCLEOTIDE SEQUENCE</scope>
    <source>
        <strain evidence="2">20211129_DDA</strain>
        <tissue evidence="2">Liver</tissue>
    </source>
</reference>
<name>A0AAV7NUH1_PLEWA</name>
<dbReference type="EMBL" id="JANPWB010000012">
    <property type="protein sequence ID" value="KAJ1118023.1"/>
    <property type="molecule type" value="Genomic_DNA"/>
</dbReference>
<dbReference type="AlphaFoldDB" id="A0AAV7NUH1"/>
<feature type="region of interest" description="Disordered" evidence="1">
    <location>
        <begin position="1"/>
        <end position="21"/>
    </location>
</feature>
<evidence type="ECO:0000313" key="3">
    <source>
        <dbReference type="Proteomes" id="UP001066276"/>
    </source>
</evidence>
<protein>
    <submittedName>
        <fullName evidence="2">Uncharacterized protein</fullName>
    </submittedName>
</protein>
<sequence>MWVHHARPAARSHLVQSVRGQLRRPEELAHLATPGSRPSARPLRLAPHKQLRVTLLLGLAEGQQSQGGRPRLHGGSPGESSAPAPQTAPRSAPLPALWREEEARQVAQEGGGVCAAPLLEPPGGVSRATSAVPPAYRRRWGTLGLDGLGGCPPCPVCGAGSCAARM</sequence>